<feature type="compositionally biased region" description="Polar residues" evidence="1">
    <location>
        <begin position="140"/>
        <end position="154"/>
    </location>
</feature>
<protein>
    <submittedName>
        <fullName evidence="2">Uncharacterized protein</fullName>
    </submittedName>
</protein>
<dbReference type="EMBL" id="JAACXV010000079">
    <property type="protein sequence ID" value="KAF7284296.1"/>
    <property type="molecule type" value="Genomic_DNA"/>
</dbReference>
<dbReference type="OrthoDB" id="5919401at2759"/>
<dbReference type="InterPro" id="IPR027967">
    <property type="entry name" value="DUF4612"/>
</dbReference>
<dbReference type="Proteomes" id="UP000625711">
    <property type="component" value="Unassembled WGS sequence"/>
</dbReference>
<dbReference type="AlphaFoldDB" id="A0A834MJ49"/>
<evidence type="ECO:0000256" key="1">
    <source>
        <dbReference type="SAM" id="MobiDB-lite"/>
    </source>
</evidence>
<sequence length="386" mass="43277">MTVLCSYRNNVSRNRCILQTAARMGCGHSKINIYPRKSKTKQSSSKKSVTPEKAESEEEDGIDNETEYKENLDDCDKKTVKIKPFGGPLLAQTEISTSQQDFFKMLDEKIENGPDYNSESESEKIAERVRLRDLIKEWETASTNSGSQSGTPKKSPSRREGSRKSDGVVPAREMTRVVNDAKGYIVQVSQNVIHQSYGIPPHQEQPVQQIAYRQVNYTNPAYPNQSPQHGPCLPAAYPNALQYQAIIPMYNQPAPPLPLSKQYMNYNNYGNVVKSFPSTATVFGSPKHYHHTPPPYDQPVTYSPAVGLKVNPAAKESSLYSNGELMNQQRNQQMHYQQYKGSIGASQHSSQPGPYEPCPRNYQSSVPSMSLMSKSTDVVQKHYELA</sequence>
<feature type="region of interest" description="Disordered" evidence="1">
    <location>
        <begin position="340"/>
        <end position="361"/>
    </location>
</feature>
<evidence type="ECO:0000313" key="3">
    <source>
        <dbReference type="Proteomes" id="UP000625711"/>
    </source>
</evidence>
<name>A0A834MJ49_RHYFE</name>
<feature type="region of interest" description="Disordered" evidence="1">
    <location>
        <begin position="35"/>
        <end position="73"/>
    </location>
</feature>
<dbReference type="Pfam" id="PF15389">
    <property type="entry name" value="DUF4612"/>
    <property type="match status" value="1"/>
</dbReference>
<proteinExistence type="predicted"/>
<reference evidence="2" key="1">
    <citation type="submission" date="2020-08" db="EMBL/GenBank/DDBJ databases">
        <title>Genome sequencing and assembly of the red palm weevil Rhynchophorus ferrugineus.</title>
        <authorList>
            <person name="Dias G.B."/>
            <person name="Bergman C.M."/>
            <person name="Manee M."/>
        </authorList>
    </citation>
    <scope>NUCLEOTIDE SEQUENCE</scope>
    <source>
        <strain evidence="2">AA-2017</strain>
        <tissue evidence="2">Whole larva</tissue>
    </source>
</reference>
<comment type="caution">
    <text evidence="2">The sequence shown here is derived from an EMBL/GenBank/DDBJ whole genome shotgun (WGS) entry which is preliminary data.</text>
</comment>
<dbReference type="PANTHER" id="PTHR14974">
    <property type="entry name" value="SIMILAR TO RIKEN CDNA 1700025G04 GENE"/>
    <property type="match status" value="1"/>
</dbReference>
<gene>
    <name evidence="2" type="ORF">GWI33_022283</name>
</gene>
<keyword evidence="3" id="KW-1185">Reference proteome</keyword>
<organism evidence="2 3">
    <name type="scientific">Rhynchophorus ferrugineus</name>
    <name type="common">Red palm weevil</name>
    <name type="synonym">Curculio ferrugineus</name>
    <dbReference type="NCBI Taxonomy" id="354439"/>
    <lineage>
        <taxon>Eukaryota</taxon>
        <taxon>Metazoa</taxon>
        <taxon>Ecdysozoa</taxon>
        <taxon>Arthropoda</taxon>
        <taxon>Hexapoda</taxon>
        <taxon>Insecta</taxon>
        <taxon>Pterygota</taxon>
        <taxon>Neoptera</taxon>
        <taxon>Endopterygota</taxon>
        <taxon>Coleoptera</taxon>
        <taxon>Polyphaga</taxon>
        <taxon>Cucujiformia</taxon>
        <taxon>Curculionidae</taxon>
        <taxon>Dryophthorinae</taxon>
        <taxon>Rhynchophorus</taxon>
    </lineage>
</organism>
<evidence type="ECO:0000313" key="2">
    <source>
        <dbReference type="EMBL" id="KAF7284296.1"/>
    </source>
</evidence>
<feature type="compositionally biased region" description="Basic and acidic residues" evidence="1">
    <location>
        <begin position="157"/>
        <end position="166"/>
    </location>
</feature>
<feature type="region of interest" description="Disordered" evidence="1">
    <location>
        <begin position="138"/>
        <end position="170"/>
    </location>
</feature>
<accession>A0A834MJ49</accession>
<feature type="compositionally biased region" description="Acidic residues" evidence="1">
    <location>
        <begin position="55"/>
        <end position="65"/>
    </location>
</feature>
<dbReference type="PANTHER" id="PTHR14974:SF3">
    <property type="entry name" value="SIMILAR TO RIKEN CDNA 1700025G04 GENE"/>
    <property type="match status" value="1"/>
</dbReference>